<reference evidence="1 2" key="2">
    <citation type="submission" date="2018-11" db="EMBL/GenBank/DDBJ databases">
        <authorList>
            <consortium name="Pathogen Informatics"/>
        </authorList>
    </citation>
    <scope>NUCLEOTIDE SEQUENCE [LARGE SCALE GENOMIC DNA]</scope>
    <source>
        <strain evidence="1 2">NST_G2</strain>
    </source>
</reference>
<accession>A0A183SKD4</accession>
<organism evidence="3">
    <name type="scientific">Schistocephalus solidus</name>
    <name type="common">Tapeworm</name>
    <dbReference type="NCBI Taxonomy" id="70667"/>
    <lineage>
        <taxon>Eukaryota</taxon>
        <taxon>Metazoa</taxon>
        <taxon>Spiralia</taxon>
        <taxon>Lophotrochozoa</taxon>
        <taxon>Platyhelminthes</taxon>
        <taxon>Cestoda</taxon>
        <taxon>Eucestoda</taxon>
        <taxon>Diphyllobothriidea</taxon>
        <taxon>Diphyllobothriidae</taxon>
        <taxon>Schistocephalus</taxon>
    </lineage>
</organism>
<name>A0A183SKD4_SCHSO</name>
<dbReference type="EMBL" id="UYSU01032958">
    <property type="protein sequence ID" value="VDL91067.1"/>
    <property type="molecule type" value="Genomic_DNA"/>
</dbReference>
<evidence type="ECO:0000313" key="1">
    <source>
        <dbReference type="EMBL" id="VDL91067.1"/>
    </source>
</evidence>
<dbReference type="WBParaSite" id="SSLN_0000483701-mRNA-1">
    <property type="protein sequence ID" value="SSLN_0000483701-mRNA-1"/>
    <property type="gene ID" value="SSLN_0000483701"/>
</dbReference>
<dbReference type="AlphaFoldDB" id="A0A183SKD4"/>
<proteinExistence type="predicted"/>
<dbReference type="Proteomes" id="UP000275846">
    <property type="component" value="Unassembled WGS sequence"/>
</dbReference>
<gene>
    <name evidence="1" type="ORF">SSLN_LOCUS4682</name>
</gene>
<reference evidence="3" key="1">
    <citation type="submission" date="2016-06" db="UniProtKB">
        <authorList>
            <consortium name="WormBaseParasite"/>
        </authorList>
    </citation>
    <scope>IDENTIFICATION</scope>
</reference>
<dbReference type="OrthoDB" id="425014at2759"/>
<evidence type="ECO:0000313" key="2">
    <source>
        <dbReference type="Proteomes" id="UP000275846"/>
    </source>
</evidence>
<dbReference type="PANTHER" id="PTHR47027">
    <property type="entry name" value="REVERSE TRANSCRIPTASE DOMAIN-CONTAINING PROTEIN"/>
    <property type="match status" value="1"/>
</dbReference>
<evidence type="ECO:0000313" key="3">
    <source>
        <dbReference type="WBParaSite" id="SSLN_0000483701-mRNA-1"/>
    </source>
</evidence>
<keyword evidence="2" id="KW-1185">Reference proteome</keyword>
<protein>
    <submittedName>
        <fullName evidence="3">Reverse transcriptase domain-containing protein</fullName>
    </submittedName>
</protein>
<dbReference type="PANTHER" id="PTHR47027:SF26">
    <property type="entry name" value="REVERSE TRANSCRIPTASE DOMAIN-CONTAINING PROTEIN"/>
    <property type="match status" value="1"/>
</dbReference>
<sequence length="112" mass="12026">MSTTAVHDLLFADDCALDTVTVEDMQRSRKLFAAGCANFGLTISTAITVVIPQPPPSAENNAPRINVNGAQFKNVETFAYIGSTLARNTRIDDEVAQRISKASPAFGRLQAL</sequence>